<evidence type="ECO:0000313" key="5">
    <source>
        <dbReference type="EMBL" id="RJP25777.1"/>
    </source>
</evidence>
<dbReference type="GO" id="GO:0005524">
    <property type="term" value="F:ATP binding"/>
    <property type="evidence" value="ECO:0007669"/>
    <property type="project" value="UniProtKB-KW"/>
</dbReference>
<feature type="domain" description="UspA" evidence="4">
    <location>
        <begin position="22"/>
        <end position="160"/>
    </location>
</feature>
<dbReference type="InterPro" id="IPR006015">
    <property type="entry name" value="Universal_stress_UspA"/>
</dbReference>
<dbReference type="InterPro" id="IPR014729">
    <property type="entry name" value="Rossmann-like_a/b/a_fold"/>
</dbReference>
<keyword evidence="3" id="KW-0067">ATP-binding</keyword>
<gene>
    <name evidence="5" type="ORF">C4520_01790</name>
</gene>
<dbReference type="Pfam" id="PF00582">
    <property type="entry name" value="Usp"/>
    <property type="match status" value="2"/>
</dbReference>
<evidence type="ECO:0000259" key="4">
    <source>
        <dbReference type="Pfam" id="PF00582"/>
    </source>
</evidence>
<evidence type="ECO:0000256" key="1">
    <source>
        <dbReference type="ARBA" id="ARBA00008791"/>
    </source>
</evidence>
<dbReference type="Gene3D" id="3.40.50.620">
    <property type="entry name" value="HUPs"/>
    <property type="match status" value="2"/>
</dbReference>
<feature type="domain" description="UspA" evidence="4">
    <location>
        <begin position="172"/>
        <end position="313"/>
    </location>
</feature>
<dbReference type="CDD" id="cd00293">
    <property type="entry name" value="USP-like"/>
    <property type="match status" value="2"/>
</dbReference>
<evidence type="ECO:0000313" key="6">
    <source>
        <dbReference type="Proteomes" id="UP000265882"/>
    </source>
</evidence>
<comment type="similarity">
    <text evidence="1">Belongs to the universal stress protein A family.</text>
</comment>
<organism evidence="5 6">
    <name type="scientific">Abyssobacteria bacterium (strain SURF_5)</name>
    <dbReference type="NCBI Taxonomy" id="2093360"/>
    <lineage>
        <taxon>Bacteria</taxon>
        <taxon>Pseudomonadati</taxon>
        <taxon>Candidatus Hydrogenedentota</taxon>
        <taxon>Candidatus Abyssobacteria</taxon>
    </lineage>
</organism>
<dbReference type="EMBL" id="QZKU01000018">
    <property type="protein sequence ID" value="RJP25777.1"/>
    <property type="molecule type" value="Genomic_DNA"/>
</dbReference>
<dbReference type="PANTHER" id="PTHR46268:SF27">
    <property type="entry name" value="UNIVERSAL STRESS PROTEIN RV2623"/>
    <property type="match status" value="1"/>
</dbReference>
<protein>
    <submittedName>
        <fullName evidence="5">Universal stress protein</fullName>
    </submittedName>
</protein>
<name>A0A3A4NZ64_ABYX5</name>
<reference evidence="5 6" key="1">
    <citation type="journal article" date="2017" name="ISME J.">
        <title>Energy and carbon metabolisms in a deep terrestrial subsurface fluid microbial community.</title>
        <authorList>
            <person name="Momper L."/>
            <person name="Jungbluth S.P."/>
            <person name="Lee M.D."/>
            <person name="Amend J.P."/>
        </authorList>
    </citation>
    <scope>NUCLEOTIDE SEQUENCE [LARGE SCALE GENOMIC DNA]</scope>
    <source>
        <strain evidence="5">SURF_5</strain>
    </source>
</reference>
<dbReference type="AlphaFoldDB" id="A0A3A4NZ64"/>
<dbReference type="InterPro" id="IPR006016">
    <property type="entry name" value="UspA"/>
</dbReference>
<evidence type="ECO:0000256" key="2">
    <source>
        <dbReference type="ARBA" id="ARBA00022741"/>
    </source>
</evidence>
<keyword evidence="2" id="KW-0547">Nucleotide-binding</keyword>
<evidence type="ECO:0000256" key="3">
    <source>
        <dbReference type="ARBA" id="ARBA00022840"/>
    </source>
</evidence>
<dbReference type="PANTHER" id="PTHR46268">
    <property type="entry name" value="STRESS RESPONSE PROTEIN NHAX"/>
    <property type="match status" value="1"/>
</dbReference>
<dbReference type="PRINTS" id="PR01438">
    <property type="entry name" value="UNVRSLSTRESS"/>
</dbReference>
<sequence>MFLRRRTVRARRRSADERGGMMFHHILVPLDGSSLAERVLMQATALAKAFGARVTFLRVLEEQWGTCLQPVDPLEWEMCKSEARLYLEGLATAFQQAGLQADFAMFEGSAAQRIMDYIQSHKVDLTIISSHGRSGLSEWNSGSVISKIILRSRVSTLIVRAYLPAPQEGAGFERLMVPLDCSKRAECALAPATALARACNSRILIAHVVRRPEMPCRTLPTEDDLELANRLIERNQREARKYFETLRSRMPGDVHIRLFVDENVSGRLHELVRDEKIDLVILSAHGFSGGTKWPYGSVASNFILFGTVPLLVVQDLLPEEVEFSEPELSAVQKKGH</sequence>
<comment type="caution">
    <text evidence="5">The sequence shown here is derived from an EMBL/GenBank/DDBJ whole genome shotgun (WGS) entry which is preliminary data.</text>
</comment>
<dbReference type="Proteomes" id="UP000265882">
    <property type="component" value="Unassembled WGS sequence"/>
</dbReference>
<proteinExistence type="inferred from homology"/>
<accession>A0A3A4NZ64</accession>
<dbReference type="SUPFAM" id="SSF52402">
    <property type="entry name" value="Adenine nucleotide alpha hydrolases-like"/>
    <property type="match status" value="2"/>
</dbReference>